<sequence>MDRELSMAARREITKKYAHQYRAASKKDKSVLLDSLTATTGWTRDHARRAIRAALTRKGAASQQKRRPRPRKYSYDAVKVLQHVWSVTGQPSGKYLAPVMDDTLNRLERFKEFGKVTRRATPAVLTELRSMSAATIDRYLKPFKDAAYPAVGLSATRPAPHILRAAVPLRTSLDGPITDPGLVEVDTVAHCGHTLVGEFLWTLSATLPVSGYTVLTTVKNKAFVHIGAGMDRIVDQMPVPVAEVHVDNGSEFINWGLIDWAKGHDIAMSRSRPYKKNDNAHVEQRNGDQVRRHAFRYRYETATELQLLNQLWPLVMARKNHLLPCVKAIGWTTTSAGRKKRVYDKPKTPYQRLVDSGVLDPATRARLAAEHDRLNPADLARRITDIQNQLIRLAERRTQTDQPAA</sequence>
<reference evidence="3 4" key="1">
    <citation type="submission" date="2016-02" db="EMBL/GenBank/DDBJ databases">
        <title>Complete Genome Sequence of Propionibacterium acidipropionici ATCC 55737.</title>
        <authorList>
            <person name="Luna Flores C.H."/>
            <person name="Nielsen L.K."/>
            <person name="Marcellin E."/>
        </authorList>
    </citation>
    <scope>NUCLEOTIDE SEQUENCE [LARGE SCALE GENOMIC DNA]</scope>
    <source>
        <strain evidence="3 4">ATCC 55737</strain>
    </source>
</reference>
<protein>
    <submittedName>
        <fullName evidence="3">Integrase</fullName>
    </submittedName>
</protein>
<feature type="domain" description="Integrase catalytic" evidence="1">
    <location>
        <begin position="172"/>
        <end position="341"/>
    </location>
</feature>
<evidence type="ECO:0000313" key="3">
    <source>
        <dbReference type="EMBL" id="AMS06877.1"/>
    </source>
</evidence>
<dbReference type="EMBL" id="CP014352">
    <property type="protein sequence ID" value="AMS06873.1"/>
    <property type="molecule type" value="Genomic_DNA"/>
</dbReference>
<evidence type="ECO:0000313" key="2">
    <source>
        <dbReference type="EMBL" id="AMS06873.1"/>
    </source>
</evidence>
<dbReference type="RefSeq" id="WP_062820576.1">
    <property type="nucleotide sequence ID" value="NZ_CP014352.1"/>
</dbReference>
<dbReference type="EMBL" id="CP014352">
    <property type="protein sequence ID" value="AMS06877.1"/>
    <property type="molecule type" value="Genomic_DNA"/>
</dbReference>
<accession>A0AAC8YHT1</accession>
<dbReference type="GO" id="GO:0015074">
    <property type="term" value="P:DNA integration"/>
    <property type="evidence" value="ECO:0007669"/>
    <property type="project" value="InterPro"/>
</dbReference>
<dbReference type="InterPro" id="IPR001584">
    <property type="entry name" value="Integrase_cat-core"/>
</dbReference>
<dbReference type="Proteomes" id="UP000075221">
    <property type="component" value="Chromosome"/>
</dbReference>
<name>A0AAC8YHT1_9ACTN</name>
<evidence type="ECO:0000259" key="1">
    <source>
        <dbReference type="PROSITE" id="PS50994"/>
    </source>
</evidence>
<organism evidence="3 4">
    <name type="scientific">Acidipropionibacterium acidipropionici</name>
    <dbReference type="NCBI Taxonomy" id="1748"/>
    <lineage>
        <taxon>Bacteria</taxon>
        <taxon>Bacillati</taxon>
        <taxon>Actinomycetota</taxon>
        <taxon>Actinomycetes</taxon>
        <taxon>Propionibacteriales</taxon>
        <taxon>Propionibacteriaceae</taxon>
        <taxon>Acidipropionibacterium</taxon>
    </lineage>
</organism>
<dbReference type="SUPFAM" id="SSF53098">
    <property type="entry name" value="Ribonuclease H-like"/>
    <property type="match status" value="1"/>
</dbReference>
<proteinExistence type="predicted"/>
<dbReference type="InterPro" id="IPR036397">
    <property type="entry name" value="RNaseH_sf"/>
</dbReference>
<dbReference type="InterPro" id="IPR012337">
    <property type="entry name" value="RNaseH-like_sf"/>
</dbReference>
<dbReference type="AlphaFoldDB" id="A0AAC8YHT1"/>
<dbReference type="GO" id="GO:0003676">
    <property type="term" value="F:nucleic acid binding"/>
    <property type="evidence" value="ECO:0007669"/>
    <property type="project" value="InterPro"/>
</dbReference>
<dbReference type="Gene3D" id="3.30.420.10">
    <property type="entry name" value="Ribonuclease H-like superfamily/Ribonuclease H"/>
    <property type="match status" value="1"/>
</dbReference>
<gene>
    <name evidence="2" type="ORF">AXH35_16880</name>
    <name evidence="3" type="ORF">AXH35_16910</name>
</gene>
<dbReference type="PROSITE" id="PS50994">
    <property type="entry name" value="INTEGRASE"/>
    <property type="match status" value="1"/>
</dbReference>
<evidence type="ECO:0000313" key="4">
    <source>
        <dbReference type="Proteomes" id="UP000075221"/>
    </source>
</evidence>